<dbReference type="Proteomes" id="UP000077173">
    <property type="component" value="Unassembled WGS sequence"/>
</dbReference>
<protein>
    <submittedName>
        <fullName evidence="1">Uncharacterized protein</fullName>
    </submittedName>
</protein>
<name>A0A176ZJ90_9BRAD</name>
<evidence type="ECO:0000313" key="2">
    <source>
        <dbReference type="Proteomes" id="UP000077173"/>
    </source>
</evidence>
<proteinExistence type="predicted"/>
<organism evidence="1 2">
    <name type="scientific">Bradyrhizobium neotropicale</name>
    <dbReference type="NCBI Taxonomy" id="1497615"/>
    <lineage>
        <taxon>Bacteria</taxon>
        <taxon>Pseudomonadati</taxon>
        <taxon>Pseudomonadota</taxon>
        <taxon>Alphaproteobacteria</taxon>
        <taxon>Hyphomicrobiales</taxon>
        <taxon>Nitrobacteraceae</taxon>
        <taxon>Bradyrhizobium</taxon>
    </lineage>
</organism>
<reference evidence="1 2" key="1">
    <citation type="submission" date="2016-02" db="EMBL/GenBank/DDBJ databases">
        <title>Draft genome sequence of the strain BR 10247T Bradyrhizobium neotropicale isolated from nodules of Centrolobium paraense.</title>
        <authorList>
            <person name="Simoes-Araujo J.L."/>
            <person name="Barauna A.C."/>
            <person name="Silva K."/>
            <person name="Zilli J.E."/>
        </authorList>
    </citation>
    <scope>NUCLEOTIDE SEQUENCE [LARGE SCALE GENOMIC DNA]</scope>
    <source>
        <strain evidence="1 2">BR 10247</strain>
    </source>
</reference>
<gene>
    <name evidence="1" type="ORF">AXW67_35130</name>
</gene>
<keyword evidence="2" id="KW-1185">Reference proteome</keyword>
<accession>A0A176ZJ90</accession>
<comment type="caution">
    <text evidence="1">The sequence shown here is derived from an EMBL/GenBank/DDBJ whole genome shotgun (WGS) entry which is preliminary data.</text>
</comment>
<dbReference type="AlphaFoldDB" id="A0A176ZJ90"/>
<dbReference type="EMBL" id="LSEF01000012">
    <property type="protein sequence ID" value="OAF19873.1"/>
    <property type="molecule type" value="Genomic_DNA"/>
</dbReference>
<sequence>MRFVRELHEGKMTEYDARQLSLMIDELDAFDKKAINLPHLVSSLDGLQSALEDVDASWKIAFLKQWGVLEDVNADILDRNLTEFPKEHARLLTSAIQEIRKLIAQRL</sequence>
<dbReference type="GeneID" id="32585008"/>
<evidence type="ECO:0000313" key="1">
    <source>
        <dbReference type="EMBL" id="OAF19873.1"/>
    </source>
</evidence>